<dbReference type="Proteomes" id="UP001589797">
    <property type="component" value="Unassembled WGS sequence"/>
</dbReference>
<evidence type="ECO:0000313" key="2">
    <source>
        <dbReference type="Proteomes" id="UP001589797"/>
    </source>
</evidence>
<gene>
    <name evidence="1" type="ORF">ACFFIP_02895</name>
</gene>
<proteinExistence type="predicted"/>
<accession>A0ABV6FP20</accession>
<reference evidence="1 2" key="1">
    <citation type="submission" date="2024-09" db="EMBL/GenBank/DDBJ databases">
        <authorList>
            <person name="Sun Q."/>
            <person name="Mori K."/>
        </authorList>
    </citation>
    <scope>NUCLEOTIDE SEQUENCE [LARGE SCALE GENOMIC DNA]</scope>
    <source>
        <strain evidence="1 2">CCM 7650</strain>
    </source>
</reference>
<evidence type="ECO:0000313" key="1">
    <source>
        <dbReference type="EMBL" id="MFC0261613.1"/>
    </source>
</evidence>
<protein>
    <recommendedName>
        <fullName evidence="3">Lipoprotein</fullName>
    </recommendedName>
</protein>
<evidence type="ECO:0008006" key="3">
    <source>
        <dbReference type="Google" id="ProtNLM"/>
    </source>
</evidence>
<sequence length="131" mass="15511">MMVYKRLKTWIFILSAFFLTNCTENDFECRNNRQFCNPIQSENLQESGPIIDKFLRELPRDLSSQEKLERLRDWFQCKSCVSHAEIFCNSCIYTLPPISELKITFIIAGQETEKILDIRMSEPLMFVGYHD</sequence>
<name>A0ABV6FP20_9BACT</name>
<keyword evidence="2" id="KW-1185">Reference proteome</keyword>
<dbReference type="RefSeq" id="WP_382386061.1">
    <property type="nucleotide sequence ID" value="NZ_JBHLWI010000006.1"/>
</dbReference>
<dbReference type="EMBL" id="JBHLWI010000006">
    <property type="protein sequence ID" value="MFC0261613.1"/>
    <property type="molecule type" value="Genomic_DNA"/>
</dbReference>
<comment type="caution">
    <text evidence="1">The sequence shown here is derived from an EMBL/GenBank/DDBJ whole genome shotgun (WGS) entry which is preliminary data.</text>
</comment>
<organism evidence="1 2">
    <name type="scientific">Fontibacter flavus</name>
    <dbReference type="NCBI Taxonomy" id="654838"/>
    <lineage>
        <taxon>Bacteria</taxon>
        <taxon>Pseudomonadati</taxon>
        <taxon>Bacteroidota</taxon>
        <taxon>Cytophagia</taxon>
        <taxon>Cytophagales</taxon>
        <taxon>Cyclobacteriaceae</taxon>
        <taxon>Fontibacter</taxon>
    </lineage>
</organism>